<feature type="domain" description="FAD dependent oxidoreductase" evidence="2">
    <location>
        <begin position="54"/>
        <end position="412"/>
    </location>
</feature>
<sequence>MTSFLPARRHIRTPSTTKTPHLDALKDAAPRPFWFDNQPAPEPCSALTADTTADLVIIGGGYTGLWAALQAKENDPTLDVVLIEADTCGSAASGRNGGFCASSLTHGILNGIDRFEKEMPELEKQGLENLDEIEAAVKKYGIDCDFQRSGELDVATEPWQLDELARSAMLAEALGHDVALLDAAETRAEVNSPTYLGALYMPRSVAMLDPARLAWGLREACLELGVRIYEWTKALELDEVRNGIEVRTPYGKVRAARGILATNGFPPLLKRLKNYIVPVYDYVLVTEPLTQAQLDSIGWKARQGVGDSANQFHYYRLTEDNRILWGGYDAIYYYGGPVRSELTLRADTYAVLADHFFETFPQLAGIKFTHRWGGVIDTCSRFCPFVGTAMGGRLGYALGFTGLGVGATRFAAGALLDQLYGRYTDRSRLHLMNSKPLPLPPEPFRWIGIQLTRWSLNRADANSGRRNLWLRTLDRCGLGFDS</sequence>
<dbReference type="Proteomes" id="UP000199515">
    <property type="component" value="Unassembled WGS sequence"/>
</dbReference>
<evidence type="ECO:0000313" key="4">
    <source>
        <dbReference type="Proteomes" id="UP000199515"/>
    </source>
</evidence>
<dbReference type="InterPro" id="IPR006076">
    <property type="entry name" value="FAD-dep_OxRdtase"/>
</dbReference>
<protein>
    <submittedName>
        <fullName evidence="3">Glycine/D-amino acid oxidase</fullName>
    </submittedName>
</protein>
<dbReference type="STRING" id="589385.SAMN05421504_102662"/>
<reference evidence="3 4" key="1">
    <citation type="submission" date="2016-10" db="EMBL/GenBank/DDBJ databases">
        <authorList>
            <person name="de Groot N.N."/>
        </authorList>
    </citation>
    <scope>NUCLEOTIDE SEQUENCE [LARGE SCALE GENOMIC DNA]</scope>
    <source>
        <strain evidence="3 4">CPCC 202699</strain>
    </source>
</reference>
<dbReference type="InterPro" id="IPR036188">
    <property type="entry name" value="FAD/NAD-bd_sf"/>
</dbReference>
<evidence type="ECO:0000259" key="2">
    <source>
        <dbReference type="Pfam" id="PF01266"/>
    </source>
</evidence>
<dbReference type="PANTHER" id="PTHR13847:SF281">
    <property type="entry name" value="FAD DEPENDENT OXIDOREDUCTASE DOMAIN-CONTAINING PROTEIN"/>
    <property type="match status" value="1"/>
</dbReference>
<organism evidence="3 4">
    <name type="scientific">Amycolatopsis xylanica</name>
    <dbReference type="NCBI Taxonomy" id="589385"/>
    <lineage>
        <taxon>Bacteria</taxon>
        <taxon>Bacillati</taxon>
        <taxon>Actinomycetota</taxon>
        <taxon>Actinomycetes</taxon>
        <taxon>Pseudonocardiales</taxon>
        <taxon>Pseudonocardiaceae</taxon>
        <taxon>Amycolatopsis</taxon>
    </lineage>
</organism>
<keyword evidence="4" id="KW-1185">Reference proteome</keyword>
<dbReference type="RefSeq" id="WP_091288520.1">
    <property type="nucleotide sequence ID" value="NZ_FNON01000002.1"/>
</dbReference>
<dbReference type="OrthoDB" id="9805852at2"/>
<accession>A0A1H2ZT62</accession>
<proteinExistence type="predicted"/>
<dbReference type="Gene3D" id="3.30.9.10">
    <property type="entry name" value="D-Amino Acid Oxidase, subunit A, domain 2"/>
    <property type="match status" value="1"/>
</dbReference>
<dbReference type="GO" id="GO:0005737">
    <property type="term" value="C:cytoplasm"/>
    <property type="evidence" value="ECO:0007669"/>
    <property type="project" value="TreeGrafter"/>
</dbReference>
<dbReference type="SUPFAM" id="SSF51905">
    <property type="entry name" value="FAD/NAD(P)-binding domain"/>
    <property type="match status" value="1"/>
</dbReference>
<evidence type="ECO:0000313" key="3">
    <source>
        <dbReference type="EMBL" id="SDX20782.1"/>
    </source>
</evidence>
<dbReference type="PANTHER" id="PTHR13847">
    <property type="entry name" value="SARCOSINE DEHYDROGENASE-RELATED"/>
    <property type="match status" value="1"/>
</dbReference>
<dbReference type="EMBL" id="FNON01000002">
    <property type="protein sequence ID" value="SDX20782.1"/>
    <property type="molecule type" value="Genomic_DNA"/>
</dbReference>
<dbReference type="Pfam" id="PF01266">
    <property type="entry name" value="DAO"/>
    <property type="match status" value="1"/>
</dbReference>
<name>A0A1H2ZT62_9PSEU</name>
<dbReference type="Gene3D" id="3.50.50.60">
    <property type="entry name" value="FAD/NAD(P)-binding domain"/>
    <property type="match status" value="1"/>
</dbReference>
<gene>
    <name evidence="3" type="ORF">SAMN05421504_102662</name>
</gene>
<feature type="region of interest" description="Disordered" evidence="1">
    <location>
        <begin position="1"/>
        <end position="22"/>
    </location>
</feature>
<dbReference type="AlphaFoldDB" id="A0A1H2ZT62"/>
<evidence type="ECO:0000256" key="1">
    <source>
        <dbReference type="SAM" id="MobiDB-lite"/>
    </source>
</evidence>